<dbReference type="InterPro" id="IPR003593">
    <property type="entry name" value="AAA+_ATPase"/>
</dbReference>
<dbReference type="FunCoup" id="A0A5C7EJZ7">
    <property type="interactions" value="471"/>
</dbReference>
<comment type="caution">
    <text evidence="12">The sequence shown here is derived from an EMBL/GenBank/DDBJ whole genome shotgun (WGS) entry which is preliminary data.</text>
</comment>
<reference evidence="12 13" key="1">
    <citation type="submission" date="2019-08" db="EMBL/GenBank/DDBJ databases">
        <title>Pelomicrobium methylotrophicum gen. nov., sp. nov. a moderately thermophilic, facultatively anaerobic, lithoautotrophic and methylotrophic bacterium isolated from a terrestrial mud volcano.</title>
        <authorList>
            <person name="Slobodkina G.B."/>
            <person name="Merkel A.Y."/>
            <person name="Slobodkin A.I."/>
        </authorList>
    </citation>
    <scope>NUCLEOTIDE SEQUENCE [LARGE SCALE GENOMIC DNA]</scope>
    <source>
        <strain evidence="12 13">SM250</strain>
    </source>
</reference>
<keyword evidence="6" id="KW-0067">ATP-binding</keyword>
<keyword evidence="13" id="KW-1185">Reference proteome</keyword>
<dbReference type="GO" id="GO:0006281">
    <property type="term" value="P:DNA repair"/>
    <property type="evidence" value="ECO:0007669"/>
    <property type="project" value="UniProtKB-KW"/>
</dbReference>
<keyword evidence="7 9" id="KW-0234">DNA repair</keyword>
<evidence type="ECO:0000256" key="1">
    <source>
        <dbReference type="ARBA" id="ARBA00003618"/>
    </source>
</evidence>
<evidence type="ECO:0000256" key="7">
    <source>
        <dbReference type="ARBA" id="ARBA00023204"/>
    </source>
</evidence>
<keyword evidence="5 9" id="KW-0227">DNA damage</keyword>
<keyword evidence="4" id="KW-0547">Nucleotide-binding</keyword>
<gene>
    <name evidence="12" type="primary">recN</name>
    <name evidence="12" type="ORF">FR698_10525</name>
</gene>
<dbReference type="InterPro" id="IPR003395">
    <property type="entry name" value="RecF/RecN/SMC_N"/>
</dbReference>
<dbReference type="OrthoDB" id="9806954at2"/>
<dbReference type="GO" id="GO:0043590">
    <property type="term" value="C:bacterial nucleoid"/>
    <property type="evidence" value="ECO:0007669"/>
    <property type="project" value="TreeGrafter"/>
</dbReference>
<dbReference type="InterPro" id="IPR027417">
    <property type="entry name" value="P-loop_NTPase"/>
</dbReference>
<dbReference type="RefSeq" id="WP_147800164.1">
    <property type="nucleotide sequence ID" value="NZ_VPFL01000014.1"/>
</dbReference>
<dbReference type="InParanoid" id="A0A5C7EJZ7"/>
<evidence type="ECO:0000256" key="5">
    <source>
        <dbReference type="ARBA" id="ARBA00022763"/>
    </source>
</evidence>
<dbReference type="FunFam" id="3.40.50.300:FF:000319">
    <property type="entry name" value="DNA repair protein RecN"/>
    <property type="match status" value="1"/>
</dbReference>
<dbReference type="SMART" id="SM00382">
    <property type="entry name" value="AAA"/>
    <property type="match status" value="1"/>
</dbReference>
<comment type="similarity">
    <text evidence="2 9">Belongs to the RecN family.</text>
</comment>
<dbReference type="GO" id="GO:0006310">
    <property type="term" value="P:DNA recombination"/>
    <property type="evidence" value="ECO:0007669"/>
    <property type="project" value="InterPro"/>
</dbReference>
<dbReference type="Gene3D" id="3.40.50.300">
    <property type="entry name" value="P-loop containing nucleotide triphosphate hydrolases"/>
    <property type="match status" value="2"/>
</dbReference>
<dbReference type="AlphaFoldDB" id="A0A5C7EJZ7"/>
<feature type="domain" description="AAA+ ATPase" evidence="11">
    <location>
        <begin position="21"/>
        <end position="507"/>
    </location>
</feature>
<sequence length="555" mass="60303">MLRYLRIRDFVIVDEAELQFAGGFTALTGETGAGKSILIDALALVLGERADAGVVRAGAARAEVAAEFDVSRLPQVEAWLAESGFEGDPGICLLRRVVEAGGRSRAFVNGALATVQQLKAVGELLVDIHGQHAHQSLLRGGYQREVLDALGGQTGLAQEVAAAYRQWQALRAQRLEWQRNEQALARERDQLERDVKELEALAFSPDEWRQLQAEHGRLAHAAALLEGAQAALEALEGADAAVLGQVRAVIQRLSSLAGYDSRLQEVLELLEPAEIQLKEAVYSLHRYASKLDLDPARLNEVEQRLAAIHACARRHRVMAEELPQLLAQARARLEEIGGGEGLMALIAREEAAREAYLERARRLSEGRRQAARELSEAVTRALKDLAMGSGRFIVALHPVDPGGSFGLEQVEFQVATHPGTAPRPLGRIASGGELSRISLAIQVITSRVASVPTLIFDEVDAGIGGQVAEIVGRLLKQLGTLHQVMCVTHLPQVAAAADHQWQVSKVVLDGTVVSRIRPLTAEERVEEIARMVGGRKITETTRRHAQEMLRAGKGQ</sequence>
<dbReference type="SUPFAM" id="SSF52540">
    <property type="entry name" value="P-loop containing nucleoside triphosphate hydrolases"/>
    <property type="match status" value="2"/>
</dbReference>
<protein>
    <recommendedName>
        <fullName evidence="3 9">DNA repair protein RecN</fullName>
    </recommendedName>
    <alternativeName>
        <fullName evidence="8 9">Recombination protein N</fullName>
    </alternativeName>
</protein>
<accession>A0A5C7EJZ7</accession>
<dbReference type="InterPro" id="IPR004604">
    <property type="entry name" value="DNA_recomb/repair_RecN"/>
</dbReference>
<evidence type="ECO:0000256" key="3">
    <source>
        <dbReference type="ARBA" id="ARBA00021315"/>
    </source>
</evidence>
<dbReference type="CDD" id="cd03241">
    <property type="entry name" value="ABC_RecN"/>
    <property type="match status" value="2"/>
</dbReference>
<dbReference type="Pfam" id="PF02463">
    <property type="entry name" value="SMC_N"/>
    <property type="match status" value="1"/>
</dbReference>
<dbReference type="PANTHER" id="PTHR11059">
    <property type="entry name" value="DNA REPAIR PROTEIN RECN"/>
    <property type="match status" value="1"/>
</dbReference>
<comment type="function">
    <text evidence="1 9">May be involved in recombinational repair of damaged DNA.</text>
</comment>
<dbReference type="PANTHER" id="PTHR11059:SF0">
    <property type="entry name" value="DNA REPAIR PROTEIN RECN"/>
    <property type="match status" value="1"/>
</dbReference>
<evidence type="ECO:0000313" key="12">
    <source>
        <dbReference type="EMBL" id="TXF11333.1"/>
    </source>
</evidence>
<proteinExistence type="inferred from homology"/>
<evidence type="ECO:0000256" key="2">
    <source>
        <dbReference type="ARBA" id="ARBA00009441"/>
    </source>
</evidence>
<dbReference type="EMBL" id="VPFL01000014">
    <property type="protein sequence ID" value="TXF11333.1"/>
    <property type="molecule type" value="Genomic_DNA"/>
</dbReference>
<dbReference type="GO" id="GO:0005524">
    <property type="term" value="F:ATP binding"/>
    <property type="evidence" value="ECO:0007669"/>
    <property type="project" value="UniProtKB-KW"/>
</dbReference>
<dbReference type="PIRSF" id="PIRSF003128">
    <property type="entry name" value="RecN"/>
    <property type="match status" value="1"/>
</dbReference>
<evidence type="ECO:0000256" key="9">
    <source>
        <dbReference type="PIRNR" id="PIRNR003128"/>
    </source>
</evidence>
<dbReference type="GO" id="GO:0009432">
    <property type="term" value="P:SOS response"/>
    <property type="evidence" value="ECO:0007669"/>
    <property type="project" value="UniProtKB-ARBA"/>
</dbReference>
<dbReference type="FunFam" id="3.40.50.300:FF:000356">
    <property type="entry name" value="DNA repair protein RecN"/>
    <property type="match status" value="1"/>
</dbReference>
<dbReference type="Proteomes" id="UP000321201">
    <property type="component" value="Unassembled WGS sequence"/>
</dbReference>
<evidence type="ECO:0000259" key="11">
    <source>
        <dbReference type="SMART" id="SM00382"/>
    </source>
</evidence>
<dbReference type="NCBIfam" id="NF008121">
    <property type="entry name" value="PRK10869.1"/>
    <property type="match status" value="1"/>
</dbReference>
<evidence type="ECO:0000256" key="8">
    <source>
        <dbReference type="ARBA" id="ARBA00033408"/>
    </source>
</evidence>
<evidence type="ECO:0000256" key="4">
    <source>
        <dbReference type="ARBA" id="ARBA00022741"/>
    </source>
</evidence>
<organism evidence="12 13">
    <name type="scientific">Pelomicrobium methylotrophicum</name>
    <dbReference type="NCBI Taxonomy" id="2602750"/>
    <lineage>
        <taxon>Bacteria</taxon>
        <taxon>Pseudomonadati</taxon>
        <taxon>Pseudomonadota</taxon>
        <taxon>Hydrogenophilia</taxon>
        <taxon>Hydrogenophilia incertae sedis</taxon>
        <taxon>Pelomicrobium</taxon>
    </lineage>
</organism>
<evidence type="ECO:0000256" key="6">
    <source>
        <dbReference type="ARBA" id="ARBA00022840"/>
    </source>
</evidence>
<dbReference type="NCBIfam" id="TIGR00634">
    <property type="entry name" value="recN"/>
    <property type="match status" value="1"/>
</dbReference>
<evidence type="ECO:0000256" key="10">
    <source>
        <dbReference type="SAM" id="Coils"/>
    </source>
</evidence>
<evidence type="ECO:0000313" key="13">
    <source>
        <dbReference type="Proteomes" id="UP000321201"/>
    </source>
</evidence>
<name>A0A5C7EJZ7_9PROT</name>
<feature type="coiled-coil region" evidence="10">
    <location>
        <begin position="174"/>
        <end position="238"/>
    </location>
</feature>
<keyword evidence="10" id="KW-0175">Coiled coil</keyword>